<reference evidence="1 2" key="1">
    <citation type="submission" date="2018-11" db="EMBL/GenBank/DDBJ databases">
        <authorList>
            <consortium name="Pathogen Informatics"/>
        </authorList>
    </citation>
    <scope>NUCLEOTIDE SEQUENCE [LARGE SCALE GENOMIC DNA]</scope>
</reference>
<name>A0A3P7S308_RODNA</name>
<dbReference type="EMBL" id="UZAE01004690">
    <property type="protein sequence ID" value="VDO01321.1"/>
    <property type="molecule type" value="Genomic_DNA"/>
</dbReference>
<dbReference type="AlphaFoldDB" id="A0A3P7S308"/>
<evidence type="ECO:0000313" key="2">
    <source>
        <dbReference type="Proteomes" id="UP000278807"/>
    </source>
</evidence>
<protein>
    <submittedName>
        <fullName evidence="1">Uncharacterized protein</fullName>
    </submittedName>
</protein>
<dbReference type="Proteomes" id="UP000278807">
    <property type="component" value="Unassembled WGS sequence"/>
</dbReference>
<proteinExistence type="predicted"/>
<organism evidence="1 2">
    <name type="scientific">Rodentolepis nana</name>
    <name type="common">Dwarf tapeworm</name>
    <name type="synonym">Hymenolepis nana</name>
    <dbReference type="NCBI Taxonomy" id="102285"/>
    <lineage>
        <taxon>Eukaryota</taxon>
        <taxon>Metazoa</taxon>
        <taxon>Spiralia</taxon>
        <taxon>Lophotrochozoa</taxon>
        <taxon>Platyhelminthes</taxon>
        <taxon>Cestoda</taxon>
        <taxon>Eucestoda</taxon>
        <taxon>Cyclophyllidea</taxon>
        <taxon>Hymenolepididae</taxon>
        <taxon>Rodentolepis</taxon>
    </lineage>
</organism>
<evidence type="ECO:0000313" key="1">
    <source>
        <dbReference type="EMBL" id="VDO01321.1"/>
    </source>
</evidence>
<keyword evidence="2" id="KW-1185">Reference proteome</keyword>
<sequence>MRIRKESGTSFARLLIRLEERKTYKPRDDNQLS</sequence>
<accession>A0A3P7S308</accession>
<gene>
    <name evidence="1" type="ORF">HNAJ_LOCUS5461</name>
</gene>